<dbReference type="Proteomes" id="UP000181976">
    <property type="component" value="Unassembled WGS sequence"/>
</dbReference>
<evidence type="ECO:0000256" key="1">
    <source>
        <dbReference type="ARBA" id="ARBA00022723"/>
    </source>
</evidence>
<dbReference type="InterPro" id="IPR017896">
    <property type="entry name" value="4Fe4S_Fe-S-bd"/>
</dbReference>
<dbReference type="Gene3D" id="3.30.70.20">
    <property type="match status" value="1"/>
</dbReference>
<keyword evidence="1" id="KW-0479">Metal-binding</keyword>
<dbReference type="Pfam" id="PF04422">
    <property type="entry name" value="FrhB_FdhB_N"/>
    <property type="match status" value="1"/>
</dbReference>
<dbReference type="PANTHER" id="PTHR31332:SF0">
    <property type="entry name" value="7-HYDROXYMETHYL CHLOROPHYLL A REDUCTASE, CHLOROPLASTIC"/>
    <property type="match status" value="1"/>
</dbReference>
<dbReference type="Pfam" id="PF12838">
    <property type="entry name" value="Fer4_7"/>
    <property type="match status" value="1"/>
</dbReference>
<dbReference type="InParanoid" id="A0A1I2DNF1"/>
<dbReference type="eggNOG" id="COG1035">
    <property type="taxonomic scope" value="Bacteria"/>
</dbReference>
<evidence type="ECO:0000313" key="5">
    <source>
        <dbReference type="EMBL" id="SFE81997.1"/>
    </source>
</evidence>
<evidence type="ECO:0000256" key="3">
    <source>
        <dbReference type="ARBA" id="ARBA00023014"/>
    </source>
</evidence>
<feature type="domain" description="4Fe-4S ferredoxin-type" evidence="4">
    <location>
        <begin position="7"/>
        <end position="36"/>
    </location>
</feature>
<dbReference type="PROSITE" id="PS00198">
    <property type="entry name" value="4FE4S_FER_1"/>
    <property type="match status" value="1"/>
</dbReference>
<dbReference type="InterPro" id="IPR045220">
    <property type="entry name" value="FRHB/FDHB/HCAR-like"/>
</dbReference>
<dbReference type="OrthoDB" id="9813230at2"/>
<dbReference type="InterPro" id="IPR007525">
    <property type="entry name" value="FrhB_FdhB_C"/>
</dbReference>
<keyword evidence="6" id="KW-1185">Reference proteome</keyword>
<evidence type="ECO:0000313" key="6">
    <source>
        <dbReference type="Proteomes" id="UP000181976"/>
    </source>
</evidence>
<dbReference type="EMBL" id="FONA01000019">
    <property type="protein sequence ID" value="SFE81997.1"/>
    <property type="molecule type" value="Genomic_DNA"/>
</dbReference>
<keyword evidence="2" id="KW-0408">Iron</keyword>
<dbReference type="Pfam" id="PF04432">
    <property type="entry name" value="FrhB_FdhB_C"/>
    <property type="match status" value="1"/>
</dbReference>
<organism evidence="5 6">
    <name type="scientific">Thermophagus xiamenensis</name>
    <dbReference type="NCBI Taxonomy" id="385682"/>
    <lineage>
        <taxon>Bacteria</taxon>
        <taxon>Pseudomonadati</taxon>
        <taxon>Bacteroidota</taxon>
        <taxon>Bacteroidia</taxon>
        <taxon>Marinilabiliales</taxon>
        <taxon>Marinilabiliaceae</taxon>
        <taxon>Thermophagus</taxon>
    </lineage>
</organism>
<reference evidence="5 6" key="1">
    <citation type="submission" date="2016-10" db="EMBL/GenBank/DDBJ databases">
        <authorList>
            <person name="de Groot N.N."/>
        </authorList>
    </citation>
    <scope>NUCLEOTIDE SEQUENCE [LARGE SCALE GENOMIC DNA]</scope>
    <source>
        <strain evidence="5 6">DSM 19012</strain>
    </source>
</reference>
<accession>A0A1I2DNF1</accession>
<evidence type="ECO:0000259" key="4">
    <source>
        <dbReference type="PROSITE" id="PS51379"/>
    </source>
</evidence>
<dbReference type="AlphaFoldDB" id="A0A1I2DNF1"/>
<evidence type="ECO:0000256" key="2">
    <source>
        <dbReference type="ARBA" id="ARBA00023004"/>
    </source>
</evidence>
<dbReference type="PANTHER" id="PTHR31332">
    <property type="entry name" value="7-HYDROXYMETHYL CHLOROPHYLL A REDUCTASE, CHLOROPLASTIC"/>
    <property type="match status" value="1"/>
</dbReference>
<dbReference type="GO" id="GO:0052592">
    <property type="term" value="F:oxidoreductase activity, acting on CH or CH2 groups, with an iron-sulfur protein as acceptor"/>
    <property type="evidence" value="ECO:0007669"/>
    <property type="project" value="TreeGrafter"/>
</dbReference>
<dbReference type="InterPro" id="IPR017900">
    <property type="entry name" value="4Fe4S_Fe_S_CS"/>
</dbReference>
<dbReference type="InterPro" id="IPR007516">
    <property type="entry name" value="Co_F420_Hydgase/DH_bsu_N"/>
</dbReference>
<keyword evidence="3" id="KW-0411">Iron-sulfur</keyword>
<dbReference type="SUPFAM" id="SSF54862">
    <property type="entry name" value="4Fe-4S ferredoxins"/>
    <property type="match status" value="1"/>
</dbReference>
<dbReference type="GO" id="GO:0046872">
    <property type="term" value="F:metal ion binding"/>
    <property type="evidence" value="ECO:0007669"/>
    <property type="project" value="UniProtKB-KW"/>
</dbReference>
<proteinExistence type="predicted"/>
<name>A0A1I2DNF1_9BACT</name>
<dbReference type="PROSITE" id="PS51379">
    <property type="entry name" value="4FE4S_FER_2"/>
    <property type="match status" value="1"/>
</dbReference>
<dbReference type="RefSeq" id="WP_010527550.1">
    <property type="nucleotide sequence ID" value="NZ_AFSL01000054.1"/>
</dbReference>
<protein>
    <submittedName>
        <fullName evidence="5">Coenzyme F420-reducing hydrogenase, beta subunit</fullName>
    </submittedName>
</protein>
<dbReference type="STRING" id="385682.SAMN05444380_11964"/>
<gene>
    <name evidence="5" type="ORF">SAMN05444380_11964</name>
</gene>
<dbReference type="GO" id="GO:0051536">
    <property type="term" value="F:iron-sulfur cluster binding"/>
    <property type="evidence" value="ECO:0007669"/>
    <property type="project" value="UniProtKB-KW"/>
</dbReference>
<sequence>MNIPKVLGNVVNNDLCIGCGLCVYICPNNALEMKWNKYGFLIPELSDKCDSNGACLLVCPFNPFPNKEVRTENELAESFLKRAPKYHKRIGKYFDIYAGYSKEFRLNSSSGGIATFILSELLERGIVDNVFCVKESTKKGVYYEYGVSHSKEELINSSKTKYFPVSLSEVMSKIQDLKGKIAVVGVGCFIKAVRLAQHKKPELKEKIPFLVGIICGGVKSSFFTEYLAEKSGVLKQNIEKPKYRIKNIESTAGDYLFGCINKNRQSEHTLRMRSVGDMWGTGLFKANACDFCDDVTTELADVSLGDAWLPPYDKDGAGTNVIVTRSFLANEIIQSGIKDNKLVIESLALERFLTSQQGSFNHRHLGLSFRLKIAKKKGFIPPKRFNEKISFSFMLVQRMRMIVRRKSLELWNSNPNAVVFDKKMRKFLLFLKYLTKVYHYWGLKKRKK</sequence>